<dbReference type="AlphaFoldDB" id="A0A811S929"/>
<gene>
    <name evidence="1" type="ORF">NCGR_LOCUS62189</name>
</gene>
<name>A0A811S929_9POAL</name>
<organism evidence="1 2">
    <name type="scientific">Miscanthus lutarioriparius</name>
    <dbReference type="NCBI Taxonomy" id="422564"/>
    <lineage>
        <taxon>Eukaryota</taxon>
        <taxon>Viridiplantae</taxon>
        <taxon>Streptophyta</taxon>
        <taxon>Embryophyta</taxon>
        <taxon>Tracheophyta</taxon>
        <taxon>Spermatophyta</taxon>
        <taxon>Magnoliopsida</taxon>
        <taxon>Liliopsida</taxon>
        <taxon>Poales</taxon>
        <taxon>Poaceae</taxon>
        <taxon>PACMAD clade</taxon>
        <taxon>Panicoideae</taxon>
        <taxon>Andropogonodae</taxon>
        <taxon>Andropogoneae</taxon>
        <taxon>Saccharinae</taxon>
        <taxon>Miscanthus</taxon>
    </lineage>
</organism>
<dbReference type="Proteomes" id="UP000604825">
    <property type="component" value="Unassembled WGS sequence"/>
</dbReference>
<proteinExistence type="predicted"/>
<comment type="caution">
    <text evidence="1">The sequence shown here is derived from an EMBL/GenBank/DDBJ whole genome shotgun (WGS) entry which is preliminary data.</text>
</comment>
<evidence type="ECO:0000313" key="1">
    <source>
        <dbReference type="EMBL" id="CAD6338091.1"/>
    </source>
</evidence>
<protein>
    <submittedName>
        <fullName evidence="1">Uncharacterized protein</fullName>
    </submittedName>
</protein>
<accession>A0A811S929</accession>
<evidence type="ECO:0000313" key="2">
    <source>
        <dbReference type="Proteomes" id="UP000604825"/>
    </source>
</evidence>
<dbReference type="EMBL" id="CAJGYO010000018">
    <property type="protein sequence ID" value="CAD6338091.1"/>
    <property type="molecule type" value="Genomic_DNA"/>
</dbReference>
<sequence>MADHADVAAALNPGADEVLALGDAGRVTTWLRARPERARSSLGVHAASWPGATPGRVASWPGATPSREHAPSFRRKHIMKDLSTLKVYAIDVDEAHELRQGTLK</sequence>
<reference evidence="1" key="1">
    <citation type="submission" date="2020-10" db="EMBL/GenBank/DDBJ databases">
        <authorList>
            <person name="Han B."/>
            <person name="Lu T."/>
            <person name="Zhao Q."/>
            <person name="Huang X."/>
            <person name="Zhao Y."/>
        </authorList>
    </citation>
    <scope>NUCLEOTIDE SEQUENCE</scope>
</reference>
<keyword evidence="2" id="KW-1185">Reference proteome</keyword>